<keyword evidence="1" id="KW-0732">Signal</keyword>
<sequence>MLTSVALSTVLAVGSVSAASASKLSEKSNVMASTPSTSLYQTNSRQIRDHRRAWQGVKGTDPEGDQYLSFYHDIPDISGMRPGAIIRTQEVNNPWNTLGISENGPYKGVRILYTSINRTGKKIPVSGVVIEPKAPWKGKGSRPLVAFAPGTQGVGDKCAPSRKIADGVGDYEQWFFTSMLKRGYAVVVTDYEGLGTPGMHTYMDRISQGHTVLDSVRAALNLDGWDLSAQTPLAMNGYSQGGGAVASAAELADDYAPELHFKIAIAGAVPADISLIPQQYDGTVYFLAEAYAILGLGKSYGVDFMSKLNEKGKKMMTLAANSCITDFVPFVGVKLDQLTTDGSTVQDLVAAEPYKSMLKEQHIGYDAPSMPVVVTHSRGDDIIPYYVGEKLVSQWRARGADVTFVPMSAGMHVTGTVAHLKIAMQQLANVFGR</sequence>
<dbReference type="SUPFAM" id="SSF53474">
    <property type="entry name" value="alpha/beta-Hydrolases"/>
    <property type="match status" value="1"/>
</dbReference>
<dbReference type="GO" id="GO:0016042">
    <property type="term" value="P:lipid catabolic process"/>
    <property type="evidence" value="ECO:0007669"/>
    <property type="project" value="InterPro"/>
</dbReference>
<feature type="chain" id="PRO_5039407697" description="Lipase" evidence="1">
    <location>
        <begin position="19"/>
        <end position="433"/>
    </location>
</feature>
<evidence type="ECO:0000313" key="2">
    <source>
        <dbReference type="EMBL" id="TBW23911.1"/>
    </source>
</evidence>
<dbReference type="EMBL" id="SJDT01000001">
    <property type="protein sequence ID" value="TBW23911.1"/>
    <property type="molecule type" value="Genomic_DNA"/>
</dbReference>
<dbReference type="PANTHER" id="PTHR34853:SF1">
    <property type="entry name" value="LIPASE 5"/>
    <property type="match status" value="1"/>
</dbReference>
<evidence type="ECO:0008006" key="4">
    <source>
        <dbReference type="Google" id="ProtNLM"/>
    </source>
</evidence>
<keyword evidence="3" id="KW-1185">Reference proteome</keyword>
<evidence type="ECO:0000313" key="3">
    <source>
        <dbReference type="Proteomes" id="UP000293036"/>
    </source>
</evidence>
<dbReference type="Gene3D" id="1.10.260.130">
    <property type="match status" value="1"/>
</dbReference>
<feature type="signal peptide" evidence="1">
    <location>
        <begin position="1"/>
        <end position="18"/>
    </location>
</feature>
<dbReference type="Gene3D" id="3.40.50.1820">
    <property type="entry name" value="alpha/beta hydrolase"/>
    <property type="match status" value="1"/>
</dbReference>
<dbReference type="Proteomes" id="UP000293036">
    <property type="component" value="Unassembled WGS sequence"/>
</dbReference>
<dbReference type="InterPro" id="IPR005152">
    <property type="entry name" value="Lipase_secreted"/>
</dbReference>
<dbReference type="OrthoDB" id="9798122at2"/>
<name>A0A4Q9V2N0_9ACTO</name>
<evidence type="ECO:0000256" key="1">
    <source>
        <dbReference type="SAM" id="SignalP"/>
    </source>
</evidence>
<dbReference type="InterPro" id="IPR029058">
    <property type="entry name" value="AB_hydrolase_fold"/>
</dbReference>
<dbReference type="GO" id="GO:0004806">
    <property type="term" value="F:triacylglycerol lipase activity"/>
    <property type="evidence" value="ECO:0007669"/>
    <property type="project" value="InterPro"/>
</dbReference>
<protein>
    <recommendedName>
        <fullName evidence="4">Lipase</fullName>
    </recommendedName>
</protein>
<proteinExistence type="predicted"/>
<dbReference type="Pfam" id="PF03583">
    <property type="entry name" value="LIP"/>
    <property type="match status" value="1"/>
</dbReference>
<dbReference type="PIRSF" id="PIRSF029171">
    <property type="entry name" value="Esterase_LipA"/>
    <property type="match status" value="1"/>
</dbReference>
<comment type="caution">
    <text evidence="2">The sequence shown here is derived from an EMBL/GenBank/DDBJ whole genome shotgun (WGS) entry which is preliminary data.</text>
</comment>
<reference evidence="2 3" key="1">
    <citation type="submission" date="2019-02" db="EMBL/GenBank/DDBJ databases">
        <title>Arcanobacterium bovis sp. nov., isolated from the milk of a cow with mastitis.</title>
        <authorList>
            <person name="Sammra O."/>
            <person name="Foster G."/>
            <person name="Hassan A."/>
            <person name="Alssahen M."/>
            <person name="Laemmler C."/>
            <person name="Borowiak M."/>
            <person name="Malorny B."/>
            <person name="Abdulmawjood A."/>
        </authorList>
    </citation>
    <scope>NUCLEOTIDE SEQUENCE [LARGE SCALE GENOMIC DNA]</scope>
    <source>
        <strain evidence="2 3">C605018/01/1</strain>
    </source>
</reference>
<gene>
    <name evidence="2" type="ORF">EZJ44_00585</name>
</gene>
<dbReference type="AlphaFoldDB" id="A0A4Q9V2N0"/>
<accession>A0A4Q9V2N0</accession>
<dbReference type="PANTHER" id="PTHR34853">
    <property type="match status" value="1"/>
</dbReference>
<organism evidence="2 3">
    <name type="scientific">Arcanobacterium bovis</name>
    <dbReference type="NCBI Taxonomy" id="2529275"/>
    <lineage>
        <taxon>Bacteria</taxon>
        <taxon>Bacillati</taxon>
        <taxon>Actinomycetota</taxon>
        <taxon>Actinomycetes</taxon>
        <taxon>Actinomycetales</taxon>
        <taxon>Actinomycetaceae</taxon>
        <taxon>Arcanobacterium</taxon>
    </lineage>
</organism>